<gene>
    <name evidence="1" type="ordered locus">SSUBM407_0505</name>
</gene>
<dbReference type="InterPro" id="IPR019493">
    <property type="entry name" value="Bacteriocin_IIb_lactacin-rel"/>
</dbReference>
<dbReference type="Pfam" id="PF10439">
    <property type="entry name" value="Bacteriocin_IIc"/>
    <property type="match status" value="1"/>
</dbReference>
<dbReference type="EMBL" id="FM252032">
    <property type="protein sequence ID" value="CAZ55339.1"/>
    <property type="molecule type" value="Genomic_DNA"/>
</dbReference>
<dbReference type="GO" id="GO:0042742">
    <property type="term" value="P:defense response to bacterium"/>
    <property type="evidence" value="ECO:0007669"/>
    <property type="project" value="InterPro"/>
</dbReference>
<accession>A0A0H3MY57</accession>
<dbReference type="GeneID" id="8154943"/>
<name>A0A0H3MY57_STRS4</name>
<evidence type="ECO:0000313" key="1">
    <source>
        <dbReference type="EMBL" id="CAZ55339.1"/>
    </source>
</evidence>
<dbReference type="KEGG" id="ssb:SSUBM407_0505"/>
<keyword evidence="2" id="KW-1185">Reference proteome</keyword>
<sequence length="59" mass="5644">MNTQTISQFELLDTELLATVEGGASGKCIAGVVVGALLGSVGGPWGSAAGGAVGAGFFC</sequence>
<protein>
    <submittedName>
        <fullName evidence="1">Bacteriocin</fullName>
    </submittedName>
</protein>
<dbReference type="Proteomes" id="UP000009077">
    <property type="component" value="Chromosome"/>
</dbReference>
<evidence type="ECO:0000313" key="2">
    <source>
        <dbReference type="Proteomes" id="UP000009077"/>
    </source>
</evidence>
<dbReference type="PATRIC" id="fig|568814.3.peg.533"/>
<organism evidence="1 2">
    <name type="scientific">Streptococcus suis (strain BM407)</name>
    <dbReference type="NCBI Taxonomy" id="568814"/>
    <lineage>
        <taxon>Bacteria</taxon>
        <taxon>Bacillati</taxon>
        <taxon>Bacillota</taxon>
        <taxon>Bacilli</taxon>
        <taxon>Lactobacillales</taxon>
        <taxon>Streptococcaceae</taxon>
        <taxon>Streptococcus</taxon>
    </lineage>
</organism>
<proteinExistence type="predicted"/>
<dbReference type="AlphaFoldDB" id="A0A0H3MY57"/>
<dbReference type="RefSeq" id="WP_012775540.1">
    <property type="nucleotide sequence ID" value="NC_012926.1"/>
</dbReference>
<dbReference type="HOGENOM" id="CLU_211098_0_0_9"/>
<reference evidence="1 2" key="1">
    <citation type="journal article" date="2009" name="PLoS ONE">
        <title>Rapid evolution of virulence and drug resistance in the emerging zoonotic pathogen Streptococcus suis.</title>
        <authorList>
            <person name="Holden M.T.G."/>
            <person name="Hauser H."/>
            <person name="Sanders M."/>
            <person name="Ngo T.H."/>
            <person name="Cherevach I."/>
            <person name="Cronin A."/>
            <person name="Goodhead I."/>
            <person name="Mungall K."/>
            <person name="Quail M.A."/>
            <person name="Price C."/>
            <person name="Rabbinowitsch E."/>
            <person name="Sharp S."/>
            <person name="Croucher N.J."/>
            <person name="Chieu T.B."/>
            <person name="Mai N.T.H."/>
            <person name="Diep T.S."/>
            <person name="Chinh N.T."/>
            <person name="Kehoe M."/>
            <person name="Leigh J.A."/>
            <person name="Ward P.N."/>
            <person name="Dowson C.G."/>
            <person name="Whatmore A.M."/>
            <person name="Chanter N."/>
            <person name="Iversen P."/>
            <person name="Gottschalk M."/>
            <person name="Slater J.D."/>
            <person name="Smith H.E."/>
            <person name="Spratt B.G."/>
            <person name="Xu J."/>
            <person name="Ye C."/>
            <person name="Bentley S."/>
            <person name="Barrell B.G."/>
            <person name="Schultsz C."/>
            <person name="Maskell D.J."/>
            <person name="Parkhill J."/>
        </authorList>
    </citation>
    <scope>NUCLEOTIDE SEQUENCE [LARGE SCALE GENOMIC DNA]</scope>
    <source>
        <strain evidence="1 2">BM407</strain>
    </source>
</reference>